<name>A0ABU7TLN2_9HYPH</name>
<feature type="compositionally biased region" description="Acidic residues" evidence="2">
    <location>
        <begin position="170"/>
        <end position="181"/>
    </location>
</feature>
<keyword evidence="1" id="KW-0175">Coiled coil</keyword>
<comment type="caution">
    <text evidence="3">The sequence shown here is derived from an EMBL/GenBank/DDBJ whole genome shotgun (WGS) entry which is preliminary data.</text>
</comment>
<evidence type="ECO:0000256" key="2">
    <source>
        <dbReference type="SAM" id="MobiDB-lite"/>
    </source>
</evidence>
<proteinExistence type="predicted"/>
<dbReference type="Proteomes" id="UP001355206">
    <property type="component" value="Unassembled WGS sequence"/>
</dbReference>
<keyword evidence="4" id="KW-1185">Reference proteome</keyword>
<evidence type="ECO:0000256" key="1">
    <source>
        <dbReference type="SAM" id="Coils"/>
    </source>
</evidence>
<organism evidence="3 4">
    <name type="scientific">Methylobacterium oryzae</name>
    <dbReference type="NCBI Taxonomy" id="334852"/>
    <lineage>
        <taxon>Bacteria</taxon>
        <taxon>Pseudomonadati</taxon>
        <taxon>Pseudomonadota</taxon>
        <taxon>Alphaproteobacteria</taxon>
        <taxon>Hyphomicrobiales</taxon>
        <taxon>Methylobacteriaceae</taxon>
        <taxon>Methylobacterium</taxon>
    </lineage>
</organism>
<evidence type="ECO:0000313" key="3">
    <source>
        <dbReference type="EMBL" id="MEE7490573.1"/>
    </source>
</evidence>
<protein>
    <submittedName>
        <fullName evidence="3">Uncharacterized protein</fullName>
    </submittedName>
</protein>
<feature type="coiled-coil region" evidence="1">
    <location>
        <begin position="1"/>
        <end position="35"/>
    </location>
</feature>
<feature type="region of interest" description="Disordered" evidence="2">
    <location>
        <begin position="57"/>
        <end position="80"/>
    </location>
</feature>
<dbReference type="RefSeq" id="WP_331301552.1">
    <property type="nucleotide sequence ID" value="NZ_MLCA01000002.1"/>
</dbReference>
<gene>
    <name evidence="3" type="ORF">MOTC310_08810</name>
</gene>
<reference evidence="3 4" key="1">
    <citation type="journal article" date="2012" name="Genet. Mol. Biol.">
        <title>Analysis of 16S rRNA and mxaF genes revealing insights into Methylobacterium niche-specific plant association.</title>
        <authorList>
            <person name="Dourado M.N."/>
            <person name="Andreote F.D."/>
            <person name="Dini-Andreote F."/>
            <person name="Conti R."/>
            <person name="Araujo J.M."/>
            <person name="Araujo W.L."/>
        </authorList>
    </citation>
    <scope>NUCLEOTIDE SEQUENCE [LARGE SCALE GENOMIC DNA]</scope>
    <source>
        <strain evidence="3 4">TC3-10</strain>
    </source>
</reference>
<evidence type="ECO:0000313" key="4">
    <source>
        <dbReference type="Proteomes" id="UP001355206"/>
    </source>
</evidence>
<sequence length="208" mass="22445">MDALDKLIAEKRQAIRVVEAEISDHEAKVATLRESIALATVELAAFEKAAALRPVSSRGDDEEAFDTHDGDGKRRGRQRGAISHAWRTALGYLYLMGERFDYERMHEVAQNAGITTSFASIRDRARDYVERGLLDGSADAGFVVTDKAANQFKFDQAPAAGHGGTAPEMPEIEEEEEDDASDAGTLREQGATGNTSFFGDSDGGGMAS</sequence>
<accession>A0ABU7TLN2</accession>
<feature type="region of interest" description="Disordered" evidence="2">
    <location>
        <begin position="156"/>
        <end position="208"/>
    </location>
</feature>
<dbReference type="EMBL" id="MLCA01000002">
    <property type="protein sequence ID" value="MEE7490573.1"/>
    <property type="molecule type" value="Genomic_DNA"/>
</dbReference>